<dbReference type="EMBL" id="KE525420">
    <property type="protein sequence ID" value="KFB53481.1"/>
    <property type="molecule type" value="Genomic_DNA"/>
</dbReference>
<sequence>MADLLRKKTALHYKTTDSHHKKTYSYSSLIGTLLTHYWMRTELRFHWKQCVTCRKSGVEYEPHAAPTATCRSVVVFHCQLLRA</sequence>
<dbReference type="EMBL" id="ATLV01026884">
    <property type="status" value="NOT_ANNOTATED_CDS"/>
    <property type="molecule type" value="Genomic_DNA"/>
</dbReference>
<organism evidence="1">
    <name type="scientific">Anopheles sinensis</name>
    <name type="common">Mosquito</name>
    <dbReference type="NCBI Taxonomy" id="74873"/>
    <lineage>
        <taxon>Eukaryota</taxon>
        <taxon>Metazoa</taxon>
        <taxon>Ecdysozoa</taxon>
        <taxon>Arthropoda</taxon>
        <taxon>Hexapoda</taxon>
        <taxon>Insecta</taxon>
        <taxon>Pterygota</taxon>
        <taxon>Neoptera</taxon>
        <taxon>Endopterygota</taxon>
        <taxon>Diptera</taxon>
        <taxon>Nematocera</taxon>
        <taxon>Culicoidea</taxon>
        <taxon>Culicidae</taxon>
        <taxon>Anophelinae</taxon>
        <taxon>Anopheles</taxon>
    </lineage>
</organism>
<evidence type="ECO:0000313" key="2">
    <source>
        <dbReference type="EnsemblMetazoa" id="ASIC021989-PA"/>
    </source>
</evidence>
<reference evidence="2" key="2">
    <citation type="submission" date="2020-05" db="UniProtKB">
        <authorList>
            <consortium name="EnsemblMetazoa"/>
        </authorList>
    </citation>
    <scope>IDENTIFICATION</scope>
</reference>
<dbReference type="EnsemblMetazoa" id="ASIC021989-RA">
    <property type="protein sequence ID" value="ASIC021989-PA"/>
    <property type="gene ID" value="ASIC021989"/>
</dbReference>
<dbReference type="VEuPathDB" id="VectorBase:ASIC021989"/>
<protein>
    <submittedName>
        <fullName evidence="1 2">Pol protein</fullName>
    </submittedName>
</protein>
<proteinExistence type="predicted"/>
<gene>
    <name evidence="1" type="ORF">ZHAS_00021989</name>
</gene>
<dbReference type="Proteomes" id="UP000030765">
    <property type="component" value="Unassembled WGS sequence"/>
</dbReference>
<name>A0A084WTD7_ANOSI</name>
<evidence type="ECO:0000313" key="3">
    <source>
        <dbReference type="Proteomes" id="UP000030765"/>
    </source>
</evidence>
<accession>A0A084WTD7</accession>
<keyword evidence="3" id="KW-1185">Reference proteome</keyword>
<evidence type="ECO:0000313" key="1">
    <source>
        <dbReference type="EMBL" id="KFB53481.1"/>
    </source>
</evidence>
<reference evidence="1 3" key="1">
    <citation type="journal article" date="2014" name="BMC Genomics">
        <title>Genome sequence of Anopheles sinensis provides insight into genetics basis of mosquito competence for malaria parasites.</title>
        <authorList>
            <person name="Zhou D."/>
            <person name="Zhang D."/>
            <person name="Ding G."/>
            <person name="Shi L."/>
            <person name="Hou Q."/>
            <person name="Ye Y."/>
            <person name="Xu Y."/>
            <person name="Zhou H."/>
            <person name="Xiong C."/>
            <person name="Li S."/>
            <person name="Yu J."/>
            <person name="Hong S."/>
            <person name="Yu X."/>
            <person name="Zou P."/>
            <person name="Chen C."/>
            <person name="Chang X."/>
            <person name="Wang W."/>
            <person name="Lv Y."/>
            <person name="Sun Y."/>
            <person name="Ma L."/>
            <person name="Shen B."/>
            <person name="Zhu C."/>
        </authorList>
    </citation>
    <scope>NUCLEOTIDE SEQUENCE [LARGE SCALE GENOMIC DNA]</scope>
</reference>
<dbReference type="AlphaFoldDB" id="A0A084WTD7"/>